<organism evidence="2 3">
    <name type="scientific">Reinekea marinisedimentorum</name>
    <dbReference type="NCBI Taxonomy" id="230495"/>
    <lineage>
        <taxon>Bacteria</taxon>
        <taxon>Pseudomonadati</taxon>
        <taxon>Pseudomonadota</taxon>
        <taxon>Gammaproteobacteria</taxon>
        <taxon>Oceanospirillales</taxon>
        <taxon>Saccharospirillaceae</taxon>
        <taxon>Reinekea</taxon>
    </lineage>
</organism>
<dbReference type="EMBL" id="SLZR01000006">
    <property type="protein sequence ID" value="TCS41346.1"/>
    <property type="molecule type" value="Genomic_DNA"/>
</dbReference>
<feature type="signal peptide" evidence="1">
    <location>
        <begin position="1"/>
        <end position="23"/>
    </location>
</feature>
<evidence type="ECO:0000313" key="2">
    <source>
        <dbReference type="EMBL" id="TCS41346.1"/>
    </source>
</evidence>
<comment type="caution">
    <text evidence="2">The sequence shown here is derived from an EMBL/GenBank/DDBJ whole genome shotgun (WGS) entry which is preliminary data.</text>
</comment>
<dbReference type="AlphaFoldDB" id="A0A4R3I8M0"/>
<reference evidence="2 3" key="1">
    <citation type="submission" date="2019-03" db="EMBL/GenBank/DDBJ databases">
        <title>Genomic Encyclopedia of Archaeal and Bacterial Type Strains, Phase II (KMG-II): from individual species to whole genera.</title>
        <authorList>
            <person name="Goeker M."/>
        </authorList>
    </citation>
    <scope>NUCLEOTIDE SEQUENCE [LARGE SCALE GENOMIC DNA]</scope>
    <source>
        <strain evidence="2 3">DSM 15388</strain>
    </source>
</reference>
<name>A0A4R3I8M0_9GAMM</name>
<gene>
    <name evidence="2" type="ORF">BCF53_10677</name>
</gene>
<evidence type="ECO:0000313" key="3">
    <source>
        <dbReference type="Proteomes" id="UP000295793"/>
    </source>
</evidence>
<proteinExistence type="predicted"/>
<feature type="chain" id="PRO_5020808065" evidence="1">
    <location>
        <begin position="24"/>
        <end position="209"/>
    </location>
</feature>
<sequence length="209" mass="23843">MLKRVFKNLLPVVIFLCALSANAEMIGGHERQRLVLHLTELLHRHYEFNLLQLYLPELPVEVVTDSPDQRTLYALLTTLAEENIVVEQKKSAKQVIDSGRHLIAAVSEFSAPNNSSVERVAYGRVVIDSVDSMQTLKQEGSAETRVEIQFLWHLVSPAEWLWAPRLNSIPEIRYLRESTAASMKGSAIFIWQEQKAQWLLEASPNIRLQ</sequence>
<evidence type="ECO:0000256" key="1">
    <source>
        <dbReference type="SAM" id="SignalP"/>
    </source>
</evidence>
<dbReference type="Proteomes" id="UP000295793">
    <property type="component" value="Unassembled WGS sequence"/>
</dbReference>
<keyword evidence="1" id="KW-0732">Signal</keyword>
<keyword evidence="3" id="KW-1185">Reference proteome</keyword>
<accession>A0A4R3I8M0</accession>
<protein>
    <submittedName>
        <fullName evidence="2">Uncharacterized protein</fullName>
    </submittedName>
</protein>